<keyword evidence="2" id="KW-1185">Reference proteome</keyword>
<accession>A0ABP3ETG4</accession>
<sequence>MRVDRAGPALLAARRQRTSVTLRSERLIETLAAVEHERWAHWQRYLHSRGERAADGSLVLPAELVERWERQIATPFAELSDEEKESDREQVFRYLPIIEAALDDTD</sequence>
<protein>
    <submittedName>
        <fullName evidence="1">Uncharacterized protein</fullName>
    </submittedName>
</protein>
<dbReference type="EMBL" id="BAAAGX010000033">
    <property type="protein sequence ID" value="GAA0274794.1"/>
    <property type="molecule type" value="Genomic_DNA"/>
</dbReference>
<proteinExistence type="predicted"/>
<dbReference type="Proteomes" id="UP001500967">
    <property type="component" value="Unassembled WGS sequence"/>
</dbReference>
<dbReference type="Gene3D" id="6.20.350.10">
    <property type="match status" value="1"/>
</dbReference>
<evidence type="ECO:0000313" key="1">
    <source>
        <dbReference type="EMBL" id="GAA0274794.1"/>
    </source>
</evidence>
<name>A0ABP3ETG4_9ACTN</name>
<reference evidence="2" key="1">
    <citation type="journal article" date="2019" name="Int. J. Syst. Evol. Microbiol.">
        <title>The Global Catalogue of Microorganisms (GCM) 10K type strain sequencing project: providing services to taxonomists for standard genome sequencing and annotation.</title>
        <authorList>
            <consortium name="The Broad Institute Genomics Platform"/>
            <consortium name="The Broad Institute Genome Sequencing Center for Infectious Disease"/>
            <person name="Wu L."/>
            <person name="Ma J."/>
        </authorList>
    </citation>
    <scope>NUCLEOTIDE SEQUENCE [LARGE SCALE GENOMIC DNA]</scope>
    <source>
        <strain evidence="2">JCM 10425</strain>
    </source>
</reference>
<evidence type="ECO:0000313" key="2">
    <source>
        <dbReference type="Proteomes" id="UP001500967"/>
    </source>
</evidence>
<comment type="caution">
    <text evidence="1">The sequence shown here is derived from an EMBL/GenBank/DDBJ whole genome shotgun (WGS) entry which is preliminary data.</text>
</comment>
<organism evidence="1 2">
    <name type="scientific">Cryptosporangium japonicum</name>
    <dbReference type="NCBI Taxonomy" id="80872"/>
    <lineage>
        <taxon>Bacteria</taxon>
        <taxon>Bacillati</taxon>
        <taxon>Actinomycetota</taxon>
        <taxon>Actinomycetes</taxon>
        <taxon>Cryptosporangiales</taxon>
        <taxon>Cryptosporangiaceae</taxon>
        <taxon>Cryptosporangium</taxon>
    </lineage>
</organism>
<gene>
    <name evidence="1" type="ORF">GCM10009539_73190</name>
</gene>